<dbReference type="AlphaFoldDB" id="A0AAD4BI81"/>
<proteinExistence type="predicted"/>
<reference evidence="2" key="1">
    <citation type="submission" date="2019-10" db="EMBL/GenBank/DDBJ databases">
        <authorList>
            <consortium name="DOE Joint Genome Institute"/>
            <person name="Kuo A."/>
            <person name="Miyauchi S."/>
            <person name="Kiss E."/>
            <person name="Drula E."/>
            <person name="Kohler A."/>
            <person name="Sanchez-Garcia M."/>
            <person name="Andreopoulos B."/>
            <person name="Barry K.W."/>
            <person name="Bonito G."/>
            <person name="Buee M."/>
            <person name="Carver A."/>
            <person name="Chen C."/>
            <person name="Cichocki N."/>
            <person name="Clum A."/>
            <person name="Culley D."/>
            <person name="Crous P.W."/>
            <person name="Fauchery L."/>
            <person name="Girlanda M."/>
            <person name="Hayes R."/>
            <person name="Keri Z."/>
            <person name="LaButti K."/>
            <person name="Lipzen A."/>
            <person name="Lombard V."/>
            <person name="Magnuson J."/>
            <person name="Maillard F."/>
            <person name="Morin E."/>
            <person name="Murat C."/>
            <person name="Nolan M."/>
            <person name="Ohm R."/>
            <person name="Pangilinan J."/>
            <person name="Pereira M."/>
            <person name="Perotto S."/>
            <person name="Peter M."/>
            <person name="Riley R."/>
            <person name="Sitrit Y."/>
            <person name="Stielow B."/>
            <person name="Szollosi G."/>
            <person name="Zifcakova L."/>
            <person name="Stursova M."/>
            <person name="Spatafora J.W."/>
            <person name="Tedersoo L."/>
            <person name="Vaario L.-M."/>
            <person name="Yamada A."/>
            <person name="Yan M."/>
            <person name="Wang P."/>
            <person name="Xu J."/>
            <person name="Bruns T."/>
            <person name="Baldrian P."/>
            <person name="Vilgalys R."/>
            <person name="Henrissat B."/>
            <person name="Grigoriev I.V."/>
            <person name="Hibbett D."/>
            <person name="Nagy L.G."/>
            <person name="Martin F.M."/>
        </authorList>
    </citation>
    <scope>NUCLEOTIDE SEQUENCE</scope>
    <source>
        <strain evidence="2">BED1</strain>
    </source>
</reference>
<evidence type="ECO:0000313" key="2">
    <source>
        <dbReference type="EMBL" id="KAF8431226.1"/>
    </source>
</evidence>
<reference evidence="2" key="2">
    <citation type="journal article" date="2020" name="Nat. Commun.">
        <title>Large-scale genome sequencing of mycorrhizal fungi provides insights into the early evolution of symbiotic traits.</title>
        <authorList>
            <person name="Miyauchi S."/>
            <person name="Kiss E."/>
            <person name="Kuo A."/>
            <person name="Drula E."/>
            <person name="Kohler A."/>
            <person name="Sanchez-Garcia M."/>
            <person name="Morin E."/>
            <person name="Andreopoulos B."/>
            <person name="Barry K.W."/>
            <person name="Bonito G."/>
            <person name="Buee M."/>
            <person name="Carver A."/>
            <person name="Chen C."/>
            <person name="Cichocki N."/>
            <person name="Clum A."/>
            <person name="Culley D."/>
            <person name="Crous P.W."/>
            <person name="Fauchery L."/>
            <person name="Girlanda M."/>
            <person name="Hayes R.D."/>
            <person name="Keri Z."/>
            <person name="LaButti K."/>
            <person name="Lipzen A."/>
            <person name="Lombard V."/>
            <person name="Magnuson J."/>
            <person name="Maillard F."/>
            <person name="Murat C."/>
            <person name="Nolan M."/>
            <person name="Ohm R.A."/>
            <person name="Pangilinan J."/>
            <person name="Pereira M.F."/>
            <person name="Perotto S."/>
            <person name="Peter M."/>
            <person name="Pfister S."/>
            <person name="Riley R."/>
            <person name="Sitrit Y."/>
            <person name="Stielow J.B."/>
            <person name="Szollosi G."/>
            <person name="Zifcakova L."/>
            <person name="Stursova M."/>
            <person name="Spatafora J.W."/>
            <person name="Tedersoo L."/>
            <person name="Vaario L.M."/>
            <person name="Yamada A."/>
            <person name="Yan M."/>
            <person name="Wang P."/>
            <person name="Xu J."/>
            <person name="Bruns T."/>
            <person name="Baldrian P."/>
            <person name="Vilgalys R."/>
            <person name="Dunand C."/>
            <person name="Henrissat B."/>
            <person name="Grigoriev I.V."/>
            <person name="Hibbett D."/>
            <person name="Nagy L.G."/>
            <person name="Martin F.M."/>
        </authorList>
    </citation>
    <scope>NUCLEOTIDE SEQUENCE</scope>
    <source>
        <strain evidence="2">BED1</strain>
    </source>
</reference>
<dbReference type="PANTHER" id="PTHR46579:SF1">
    <property type="entry name" value="F5_8 TYPE C DOMAIN-CONTAINING PROTEIN"/>
    <property type="match status" value="1"/>
</dbReference>
<protein>
    <recommendedName>
        <fullName evidence="4">Transposase</fullName>
    </recommendedName>
</protein>
<feature type="region of interest" description="Disordered" evidence="1">
    <location>
        <begin position="407"/>
        <end position="427"/>
    </location>
</feature>
<evidence type="ECO:0000256" key="1">
    <source>
        <dbReference type="SAM" id="MobiDB-lite"/>
    </source>
</evidence>
<accession>A0AAD4BI81</accession>
<dbReference type="Proteomes" id="UP001194468">
    <property type="component" value="Unassembled WGS sequence"/>
</dbReference>
<dbReference type="EMBL" id="WHUW01000052">
    <property type="protein sequence ID" value="KAF8431226.1"/>
    <property type="molecule type" value="Genomic_DNA"/>
</dbReference>
<sequence length="427" mass="50228">MHLFLENIVPTLVKLWTGQFKGIDEGKEQYEIAPHIWEEIVSNMTAEAWGFWFMFIAPAVLQGRFKHPKYYRHACDLASLMRLSIKLEITQTEVDQLRDGFIKWVKMYEKFYYQYSTKRLPTCTLPIHGALHVVADIENCGPVWVHWTFFLERYCCFLKSSLQSRRHPWSNLANRVLHCVYLTQVDLKFDLKDELKDFRTRRGDELLQHEQTHETYTEQVLRPPCQLNYEPDQDLRRRIALYFVDVLGGRRIDYMANLPVRMKVWGKLRIRGGDLLRTSWALKRMKLSLSTEYRNNCYVRFEVTFDQDSNNAVTVIQYGRLEKILEFETGSQNTWRGLKNTYQLLALISPCKTSGKDALHQVVEYKDMKESIITDIRNIKAVVGRVKSRGRWIIVDRSMETVLQAWGVSNHEGSNEGSHPDEDSDNE</sequence>
<organism evidence="2 3">
    <name type="scientific">Boletus edulis BED1</name>
    <dbReference type="NCBI Taxonomy" id="1328754"/>
    <lineage>
        <taxon>Eukaryota</taxon>
        <taxon>Fungi</taxon>
        <taxon>Dikarya</taxon>
        <taxon>Basidiomycota</taxon>
        <taxon>Agaricomycotina</taxon>
        <taxon>Agaricomycetes</taxon>
        <taxon>Agaricomycetidae</taxon>
        <taxon>Boletales</taxon>
        <taxon>Boletineae</taxon>
        <taxon>Boletaceae</taxon>
        <taxon>Boletoideae</taxon>
        <taxon>Boletus</taxon>
    </lineage>
</organism>
<evidence type="ECO:0008006" key="4">
    <source>
        <dbReference type="Google" id="ProtNLM"/>
    </source>
</evidence>
<comment type="caution">
    <text evidence="2">The sequence shown here is derived from an EMBL/GenBank/DDBJ whole genome shotgun (WGS) entry which is preliminary data.</text>
</comment>
<dbReference type="PANTHER" id="PTHR46579">
    <property type="entry name" value="F5/8 TYPE C DOMAIN-CONTAINING PROTEIN-RELATED"/>
    <property type="match status" value="1"/>
</dbReference>
<name>A0AAD4BI81_BOLED</name>
<keyword evidence="3" id="KW-1185">Reference proteome</keyword>
<gene>
    <name evidence="2" type="ORF">L210DRAFT_3416545</name>
</gene>
<evidence type="ECO:0000313" key="3">
    <source>
        <dbReference type="Proteomes" id="UP001194468"/>
    </source>
</evidence>